<dbReference type="GO" id="GO:0043161">
    <property type="term" value="P:proteasome-mediated ubiquitin-dependent protein catabolic process"/>
    <property type="evidence" value="ECO:0007669"/>
    <property type="project" value="TreeGrafter"/>
</dbReference>
<dbReference type="GO" id="GO:0008270">
    <property type="term" value="F:zinc ion binding"/>
    <property type="evidence" value="ECO:0007669"/>
    <property type="project" value="UniProtKB-KW"/>
</dbReference>
<name>K1QCY3_MAGGI</name>
<evidence type="ECO:0000313" key="1">
    <source>
        <dbReference type="EMBL" id="EKC26565.1"/>
    </source>
</evidence>
<protein>
    <recommendedName>
        <fullName evidence="2">Tripartite motif-containing protein 2</fullName>
    </recommendedName>
</protein>
<dbReference type="GO" id="GO:0061630">
    <property type="term" value="F:ubiquitin protein ligase activity"/>
    <property type="evidence" value="ECO:0007669"/>
    <property type="project" value="TreeGrafter"/>
</dbReference>
<dbReference type="InterPro" id="IPR050952">
    <property type="entry name" value="TRIM-NHL_E3_ligases"/>
</dbReference>
<dbReference type="GO" id="GO:0000209">
    <property type="term" value="P:protein polyubiquitination"/>
    <property type="evidence" value="ECO:0007669"/>
    <property type="project" value="TreeGrafter"/>
</dbReference>
<dbReference type="Gene3D" id="2.130.10.10">
    <property type="entry name" value="YVTN repeat-like/Quinoprotein amine dehydrogenase"/>
    <property type="match status" value="1"/>
</dbReference>
<reference evidence="1" key="1">
    <citation type="journal article" date="2012" name="Nature">
        <title>The oyster genome reveals stress adaptation and complexity of shell formation.</title>
        <authorList>
            <person name="Zhang G."/>
            <person name="Fang X."/>
            <person name="Guo X."/>
            <person name="Li L."/>
            <person name="Luo R."/>
            <person name="Xu F."/>
            <person name="Yang P."/>
            <person name="Zhang L."/>
            <person name="Wang X."/>
            <person name="Qi H."/>
            <person name="Xiong Z."/>
            <person name="Que H."/>
            <person name="Xie Y."/>
            <person name="Holland P.W."/>
            <person name="Paps J."/>
            <person name="Zhu Y."/>
            <person name="Wu F."/>
            <person name="Chen Y."/>
            <person name="Wang J."/>
            <person name="Peng C."/>
            <person name="Meng J."/>
            <person name="Yang L."/>
            <person name="Liu J."/>
            <person name="Wen B."/>
            <person name="Zhang N."/>
            <person name="Huang Z."/>
            <person name="Zhu Q."/>
            <person name="Feng Y."/>
            <person name="Mount A."/>
            <person name="Hedgecock D."/>
            <person name="Xu Z."/>
            <person name="Liu Y."/>
            <person name="Domazet-Loso T."/>
            <person name="Du Y."/>
            <person name="Sun X."/>
            <person name="Zhang S."/>
            <person name="Liu B."/>
            <person name="Cheng P."/>
            <person name="Jiang X."/>
            <person name="Li J."/>
            <person name="Fan D."/>
            <person name="Wang W."/>
            <person name="Fu W."/>
            <person name="Wang T."/>
            <person name="Wang B."/>
            <person name="Zhang J."/>
            <person name="Peng Z."/>
            <person name="Li Y."/>
            <person name="Li N."/>
            <person name="Wang J."/>
            <person name="Chen M."/>
            <person name="He Y."/>
            <person name="Tan F."/>
            <person name="Song X."/>
            <person name="Zheng Q."/>
            <person name="Huang R."/>
            <person name="Yang H."/>
            <person name="Du X."/>
            <person name="Chen L."/>
            <person name="Yang M."/>
            <person name="Gaffney P.M."/>
            <person name="Wang S."/>
            <person name="Luo L."/>
            <person name="She Z."/>
            <person name="Ming Y."/>
            <person name="Huang W."/>
            <person name="Zhang S."/>
            <person name="Huang B."/>
            <person name="Zhang Y."/>
            <person name="Qu T."/>
            <person name="Ni P."/>
            <person name="Miao G."/>
            <person name="Wang J."/>
            <person name="Wang Q."/>
            <person name="Steinberg C.E."/>
            <person name="Wang H."/>
            <person name="Li N."/>
            <person name="Qian L."/>
            <person name="Zhang G."/>
            <person name="Li Y."/>
            <person name="Yang H."/>
            <person name="Liu X."/>
            <person name="Wang J."/>
            <person name="Yin Y."/>
            <person name="Wang J."/>
        </authorList>
    </citation>
    <scope>NUCLEOTIDE SEQUENCE [LARGE SCALE GENOMIC DNA]</scope>
    <source>
        <strain evidence="1">05x7-T-G4-1.051#20</strain>
    </source>
</reference>
<evidence type="ECO:0008006" key="2">
    <source>
        <dbReference type="Google" id="ProtNLM"/>
    </source>
</evidence>
<dbReference type="HOGENOM" id="CLU_256450_0_0_1"/>
<dbReference type="InParanoid" id="K1QCY3"/>
<dbReference type="PANTHER" id="PTHR24104:SF25">
    <property type="entry name" value="PROTEIN LIN-41"/>
    <property type="match status" value="1"/>
</dbReference>
<accession>K1QCY3</accession>
<dbReference type="Gene3D" id="2.120.10.30">
    <property type="entry name" value="TolB, C-terminal domain"/>
    <property type="match status" value="1"/>
</dbReference>
<dbReference type="PANTHER" id="PTHR24104">
    <property type="entry name" value="E3 UBIQUITIN-PROTEIN LIGASE NHLRC1-RELATED"/>
    <property type="match status" value="1"/>
</dbReference>
<organism evidence="1">
    <name type="scientific">Magallana gigas</name>
    <name type="common">Pacific oyster</name>
    <name type="synonym">Crassostrea gigas</name>
    <dbReference type="NCBI Taxonomy" id="29159"/>
    <lineage>
        <taxon>Eukaryota</taxon>
        <taxon>Metazoa</taxon>
        <taxon>Spiralia</taxon>
        <taxon>Lophotrochozoa</taxon>
        <taxon>Mollusca</taxon>
        <taxon>Bivalvia</taxon>
        <taxon>Autobranchia</taxon>
        <taxon>Pteriomorphia</taxon>
        <taxon>Ostreida</taxon>
        <taxon>Ostreoidea</taxon>
        <taxon>Ostreidae</taxon>
        <taxon>Magallana</taxon>
    </lineage>
</organism>
<sequence length="1369" mass="152250">MFCLSCPARAPLESCCWQEINNGVSSGNMRMTMTADLRPRNDTGVINSSPVVTMTPIVRLLAGCQHSFRIPVIDADGDIVRCRFPTPTNYNECGYLCNGLPGSTIETNTCIFSYNATSGTGTYGVSVQIEDFAASDLSTVLSSVPLQFLIIVYSDSLSCDDGPTFVEPTPPEASCHVVDSTFTKILVARTKSVSHTITKIFVMGPTGMTKSGLASYGSSGREWSITVTWSPMQNQGGYHLLCFSAEINNKLSSKMICIDVLAGTPPSISLQPNCLTPLGDIVSGPNITFKMCFDKKFIRPATNKYLIIYHSNGTEVKRLNFNDLDVATFSTVDDLMVIVTWGNISGPDLLEYGQYFILIDVGSVAAPPLSCVSDWSGINQPWYWNFTVVDRTPPSLNFISIPTQVYDNEAISISWNVSESLSFERCNLTKPTTSSVVNCHGSFNLGVVIAGNYSISIEIEDLHGNKAGPYEHHWVVSTYFFRVVDVTPPILIFKRKPNRSQSKVNITWDTNEETNGLCQVEGPSSFYRSVVCDKAWSDDYLPEGEFILNVTVYDLSLNMAGPFQHKWYNKDTTPPVLTFTKKEVRTINDAVITWSINEPASTDCTLTTPFTTSVFSCESGSWSESSLQGGSYELSIRLLDLGNNSAGPYVHKWQNVDTIRPSFTFSKLPTRTYSNATIEWDTSEPVNGSCEIEGPSNFLRNVSCDGGWVGVNLPPGTFTFQLLVTDTSGNIGGPFRHTWINEDVTPPSLYWKGAPPSLTHGSIVLSWTTDEAVTSLCTVHSPIKETEVPCTNEWVGTELRHGEYSLTVIMVDGSGNKAQTEHHWNNNNNGLILSIGLGVTGLVVLVLVTATIGLFRSREKEEQHKRQQATKKRKRPIDLQIKESRDDCTSNQTRKKIAMLECEGHKQVGIVKILDAKREALKKDLQELENSIFPKYQEIASNIPVQKAELNKNSKKLTIALDKHGEELKREIDIGIQKLQFDVDEIESKHLVAFEKQENEIKHSISEITMCIADLKKLLNSSDVNLVSAYKSRNAEFRRLPPKLTVSLPRFTPQKINKEQIYQQIGYLSALSIKTEEHGYTMDSPGAESSPVDRPLIDLPRIITDINTEYRESNELYSVSLMNDDELWTCGRDNIMRLYNLHSKVVKSIQTKSGNIPMGLAVTQSGELVYTDPNDRTVNIVKKNNTQILTVIRVKKSRPIYVCFTSSGDLLVVVITDDMKQAKVVGYSGSTEKQSIQYKYKGQPLYSSGNYPKYISENRNLDICVADYTAGAVVVVDQAGKLRFNYTSSFSTTKKPFSPIGITTDNHGRNLTTDGNNQNIHILDQDGQFLRLIDNCHLQNPFGLCVDTRDNLFVTELLTGKVKKIQYYA</sequence>
<proteinExistence type="predicted"/>
<dbReference type="InterPro" id="IPR015943">
    <property type="entry name" value="WD40/YVTN_repeat-like_dom_sf"/>
</dbReference>
<gene>
    <name evidence="1" type="ORF">CGI_10004094</name>
</gene>
<dbReference type="InterPro" id="IPR011042">
    <property type="entry name" value="6-blade_b-propeller_TolB-like"/>
</dbReference>
<dbReference type="EMBL" id="JH818504">
    <property type="protein sequence ID" value="EKC26565.1"/>
    <property type="molecule type" value="Genomic_DNA"/>
</dbReference>
<dbReference type="SUPFAM" id="SSF101898">
    <property type="entry name" value="NHL repeat"/>
    <property type="match status" value="1"/>
</dbReference>